<feature type="domain" description="Metallo-beta-lactamase" evidence="7">
    <location>
        <begin position="38"/>
        <end position="229"/>
    </location>
</feature>
<reference evidence="9" key="2">
    <citation type="submission" date="2016-04" db="EMBL/GenBank/DDBJ databases">
        <title>Complete Genome and Plasmid Sequences for Rhodococcus fascians D188 and Draft Sequences for Rhodococcus spp. Isolates PBTS 1 and PBTS 2.</title>
        <authorList>
            <person name="Stamer R."/>
            <person name="Vereecke D."/>
            <person name="Zhang Y."/>
            <person name="Schilkey F."/>
            <person name="Devitt N."/>
            <person name="Randall J."/>
        </authorList>
    </citation>
    <scope>NUCLEOTIDE SEQUENCE [LARGE SCALE GENOMIC DNA]</scope>
    <source>
        <strain evidence="9">PBTS2</strain>
    </source>
</reference>
<dbReference type="Proteomes" id="UP000076038">
    <property type="component" value="Chromosome"/>
</dbReference>
<evidence type="ECO:0000313" key="9">
    <source>
        <dbReference type="Proteomes" id="UP000076038"/>
    </source>
</evidence>
<reference evidence="8 9" key="1">
    <citation type="journal article" date="2016" name="Genome Announc.">
        <title>Complete Genome and Plasmid Sequences for Rhodococcus fascians D188 and Draft Sequences for Rhodococcus Isolates PBTS 1 and PBTS 2.</title>
        <authorList>
            <person name="Stamler R.A."/>
            <person name="Vereecke D."/>
            <person name="Zhang Y."/>
            <person name="Schilkey F."/>
            <person name="Devitt N."/>
            <person name="Randall J.J."/>
        </authorList>
    </citation>
    <scope>NUCLEOTIDE SEQUENCE [LARGE SCALE GENOMIC DNA]</scope>
    <source>
        <strain evidence="8 9">PBTS2</strain>
    </source>
</reference>
<accession>A0A143QQT6</accession>
<dbReference type="PATRIC" id="fig|1653479.3.peg.3915"/>
<evidence type="ECO:0000256" key="4">
    <source>
        <dbReference type="ARBA" id="ARBA00022833"/>
    </source>
</evidence>
<gene>
    <name evidence="8" type="ORF">A3Q41_03864</name>
</gene>
<dbReference type="Pfam" id="PF00753">
    <property type="entry name" value="Lactamase_B"/>
    <property type="match status" value="1"/>
</dbReference>
<evidence type="ECO:0000256" key="2">
    <source>
        <dbReference type="ARBA" id="ARBA00022723"/>
    </source>
</evidence>
<dbReference type="KEGG" id="rhs:A3Q41_03864"/>
<keyword evidence="6" id="KW-0812">Transmembrane</keyword>
<keyword evidence="6" id="KW-0472">Membrane</keyword>
<sequence>MLGGPDENLPTKLARYFGLCLLGAIVLLVTGFPAGMFQTNCYILAQDDASECVVVDPGQDAADPLVEFLTRSSLNPTAVLLTHGHLDHTWSVEPVCSKYGIPAYIAPEDRYMLADPIKGTGPTLAAVLGDLEFHEPDEVIELAHEQRLSLAGIDFTVVHTPGHTQGSVVFLTEANGPDGTVPLALTGDTLFAGSIGRTDLPGGDHDQLLRSIASRLLPLRDETVVLPGHGGQSSIGQERGSNPFLVGLGDPEQGKL</sequence>
<evidence type="ECO:0000256" key="1">
    <source>
        <dbReference type="ARBA" id="ARBA00001947"/>
    </source>
</evidence>
<keyword evidence="6" id="KW-1133">Transmembrane helix</keyword>
<dbReference type="Gene3D" id="3.60.15.10">
    <property type="entry name" value="Ribonuclease Z/Hydroxyacylglutathione hydrolase-like"/>
    <property type="match status" value="1"/>
</dbReference>
<evidence type="ECO:0000256" key="6">
    <source>
        <dbReference type="SAM" id="Phobius"/>
    </source>
</evidence>
<feature type="region of interest" description="Disordered" evidence="5">
    <location>
        <begin position="228"/>
        <end position="256"/>
    </location>
</feature>
<organism evidence="8 9">
    <name type="scientific">Rhodococcoides fascians</name>
    <name type="common">Rhodococcus fascians</name>
    <dbReference type="NCBI Taxonomy" id="1828"/>
    <lineage>
        <taxon>Bacteria</taxon>
        <taxon>Bacillati</taxon>
        <taxon>Actinomycetota</taxon>
        <taxon>Actinomycetes</taxon>
        <taxon>Mycobacteriales</taxon>
        <taxon>Nocardiaceae</taxon>
        <taxon>Rhodococcoides</taxon>
    </lineage>
</organism>
<dbReference type="GO" id="GO:0016787">
    <property type="term" value="F:hydrolase activity"/>
    <property type="evidence" value="ECO:0007669"/>
    <property type="project" value="UniProtKB-KW"/>
</dbReference>
<comment type="cofactor">
    <cofactor evidence="1">
        <name>Zn(2+)</name>
        <dbReference type="ChEBI" id="CHEBI:29105"/>
    </cofactor>
</comment>
<name>A0A143QQT6_RHOFA</name>
<dbReference type="InterPro" id="IPR001279">
    <property type="entry name" value="Metallo-B-lactamas"/>
</dbReference>
<evidence type="ECO:0000313" key="8">
    <source>
        <dbReference type="EMBL" id="AMY25146.1"/>
    </source>
</evidence>
<keyword evidence="2" id="KW-0479">Metal-binding</keyword>
<dbReference type="PANTHER" id="PTHR46233">
    <property type="entry name" value="HYDROXYACYLGLUTATHIONE HYDROLASE GLOC"/>
    <property type="match status" value="1"/>
</dbReference>
<evidence type="ECO:0000259" key="7">
    <source>
        <dbReference type="SMART" id="SM00849"/>
    </source>
</evidence>
<evidence type="ECO:0000256" key="5">
    <source>
        <dbReference type="SAM" id="MobiDB-lite"/>
    </source>
</evidence>
<keyword evidence="3 8" id="KW-0378">Hydrolase</keyword>
<protein>
    <submittedName>
        <fullName evidence="8">Putative metallo-hydrolase</fullName>
        <ecNumber evidence="8">3.-.-.-</ecNumber>
    </submittedName>
</protein>
<dbReference type="SUPFAM" id="SSF56281">
    <property type="entry name" value="Metallo-hydrolase/oxidoreductase"/>
    <property type="match status" value="1"/>
</dbReference>
<dbReference type="PANTHER" id="PTHR46233:SF3">
    <property type="entry name" value="HYDROXYACYLGLUTATHIONE HYDROLASE GLOC"/>
    <property type="match status" value="1"/>
</dbReference>
<dbReference type="EMBL" id="CP015220">
    <property type="protein sequence ID" value="AMY25146.1"/>
    <property type="molecule type" value="Genomic_DNA"/>
</dbReference>
<dbReference type="GO" id="GO:0046872">
    <property type="term" value="F:metal ion binding"/>
    <property type="evidence" value="ECO:0007669"/>
    <property type="project" value="UniProtKB-KW"/>
</dbReference>
<dbReference type="InterPro" id="IPR036866">
    <property type="entry name" value="RibonucZ/Hydroxyglut_hydro"/>
</dbReference>
<proteinExistence type="predicted"/>
<dbReference type="CDD" id="cd06262">
    <property type="entry name" value="metallo-hydrolase-like_MBL-fold"/>
    <property type="match status" value="1"/>
</dbReference>
<keyword evidence="9" id="KW-1185">Reference proteome</keyword>
<dbReference type="InterPro" id="IPR051453">
    <property type="entry name" value="MBL_Glyoxalase_II"/>
</dbReference>
<dbReference type="AlphaFoldDB" id="A0A143QQT6"/>
<evidence type="ECO:0000256" key="3">
    <source>
        <dbReference type="ARBA" id="ARBA00022801"/>
    </source>
</evidence>
<dbReference type="SMART" id="SM00849">
    <property type="entry name" value="Lactamase_B"/>
    <property type="match status" value="1"/>
</dbReference>
<dbReference type="EC" id="3.-.-.-" evidence="8"/>
<feature type="transmembrane region" description="Helical" evidence="6">
    <location>
        <begin position="16"/>
        <end position="37"/>
    </location>
</feature>
<keyword evidence="4" id="KW-0862">Zinc</keyword>